<evidence type="ECO:0000313" key="3">
    <source>
        <dbReference type="Proteomes" id="UP000001628"/>
    </source>
</evidence>
<evidence type="ECO:0000313" key="2">
    <source>
        <dbReference type="EMBL" id="KGM91838.1"/>
    </source>
</evidence>
<dbReference type="InParanoid" id="A0A0A0HU51"/>
<accession>A0A0A0HU51</accession>
<protein>
    <submittedName>
        <fullName evidence="2">Uncharacterized protein</fullName>
    </submittedName>
</protein>
<dbReference type="KEGG" id="pbn:PADG_11975"/>
<keyword evidence="3" id="KW-1185">Reference proteome</keyword>
<dbReference type="Proteomes" id="UP000001628">
    <property type="component" value="Unassembled WGS sequence"/>
</dbReference>
<dbReference type="AlphaFoldDB" id="A0A0A0HU51"/>
<dbReference type="EMBL" id="KN275963">
    <property type="protein sequence ID" value="KGM91838.1"/>
    <property type="molecule type" value="Genomic_DNA"/>
</dbReference>
<feature type="compositionally biased region" description="Polar residues" evidence="1">
    <location>
        <begin position="55"/>
        <end position="68"/>
    </location>
</feature>
<proteinExistence type="predicted"/>
<dbReference type="VEuPathDB" id="FungiDB:PADG_11975"/>
<dbReference type="HOGENOM" id="CLU_2794638_0_0_1"/>
<gene>
    <name evidence="2" type="ORF">PADG_11975</name>
</gene>
<sequence length="68" mass="7109">MDLSMNLVRGGVVEGLATVAARGRKLAERERRDLVGWKLVGGGDSRPAAAATPAVSRSNSMSNVSWAV</sequence>
<organism evidence="2 3">
    <name type="scientific">Paracoccidioides brasiliensis (strain Pb18)</name>
    <dbReference type="NCBI Taxonomy" id="502780"/>
    <lineage>
        <taxon>Eukaryota</taxon>
        <taxon>Fungi</taxon>
        <taxon>Dikarya</taxon>
        <taxon>Ascomycota</taxon>
        <taxon>Pezizomycotina</taxon>
        <taxon>Eurotiomycetes</taxon>
        <taxon>Eurotiomycetidae</taxon>
        <taxon>Onygenales</taxon>
        <taxon>Ajellomycetaceae</taxon>
        <taxon>Paracoccidioides</taxon>
    </lineage>
</organism>
<feature type="region of interest" description="Disordered" evidence="1">
    <location>
        <begin position="43"/>
        <end position="68"/>
    </location>
</feature>
<reference evidence="2 3" key="1">
    <citation type="journal article" date="2011" name="PLoS Genet.">
        <title>Comparative genomic analysis of human fungal pathogens causing paracoccidioidomycosis.</title>
        <authorList>
            <person name="Desjardins C.A."/>
            <person name="Champion M.D."/>
            <person name="Holder J.W."/>
            <person name="Muszewska A."/>
            <person name="Goldberg J."/>
            <person name="Bailao A.M."/>
            <person name="Brigido M.M."/>
            <person name="Ferreira M.E."/>
            <person name="Garcia A.M."/>
            <person name="Grynberg M."/>
            <person name="Gujja S."/>
            <person name="Heiman D.I."/>
            <person name="Henn M.R."/>
            <person name="Kodira C.D."/>
            <person name="Leon-Narvaez H."/>
            <person name="Longo L.V."/>
            <person name="Ma L.J."/>
            <person name="Malavazi I."/>
            <person name="Matsuo A.L."/>
            <person name="Morais F.V."/>
            <person name="Pereira M."/>
            <person name="Rodriguez-Brito S."/>
            <person name="Sakthikumar S."/>
            <person name="Salem-Izacc S.M."/>
            <person name="Sykes S.M."/>
            <person name="Teixeira M.M."/>
            <person name="Vallejo M.C."/>
            <person name="Walter M.E."/>
            <person name="Yandava C."/>
            <person name="Young S."/>
            <person name="Zeng Q."/>
            <person name="Zucker J."/>
            <person name="Felipe M.S."/>
            <person name="Goldman G.H."/>
            <person name="Haas B.J."/>
            <person name="McEwen J.G."/>
            <person name="Nino-Vega G."/>
            <person name="Puccia R."/>
            <person name="San-Blas G."/>
            <person name="Soares C.M."/>
            <person name="Birren B.W."/>
            <person name="Cuomo C.A."/>
        </authorList>
    </citation>
    <scope>NUCLEOTIDE SEQUENCE [LARGE SCALE GENOMIC DNA]</scope>
    <source>
        <strain evidence="2 3">Pb18</strain>
    </source>
</reference>
<dbReference type="RefSeq" id="XP_010761568.1">
    <property type="nucleotide sequence ID" value="XM_010763266.1"/>
</dbReference>
<name>A0A0A0HU51_PARBD</name>
<evidence type="ECO:0000256" key="1">
    <source>
        <dbReference type="SAM" id="MobiDB-lite"/>
    </source>
</evidence>
<dbReference type="GeneID" id="22587872"/>